<comment type="caution">
    <text evidence="2">The sequence shown here is derived from an EMBL/GenBank/DDBJ whole genome shotgun (WGS) entry which is preliminary data.</text>
</comment>
<accession>A0ABT5U5G1</accession>
<proteinExistence type="predicted"/>
<gene>
    <name evidence="2" type="ORF">ORQ98_06425</name>
</gene>
<dbReference type="RefSeq" id="WP_274687958.1">
    <property type="nucleotide sequence ID" value="NZ_JAPMOU010000005.1"/>
</dbReference>
<dbReference type="InterPro" id="IPR003325">
    <property type="entry name" value="TerD"/>
</dbReference>
<organism evidence="2 3">
    <name type="scientific">Spartinivicinus poritis</name>
    <dbReference type="NCBI Taxonomy" id="2994640"/>
    <lineage>
        <taxon>Bacteria</taxon>
        <taxon>Pseudomonadati</taxon>
        <taxon>Pseudomonadota</taxon>
        <taxon>Gammaproteobacteria</taxon>
        <taxon>Oceanospirillales</taxon>
        <taxon>Zooshikellaceae</taxon>
        <taxon>Spartinivicinus</taxon>
    </lineage>
</organism>
<dbReference type="Proteomes" id="UP001528823">
    <property type="component" value="Unassembled WGS sequence"/>
</dbReference>
<dbReference type="Gene3D" id="2.60.60.30">
    <property type="entry name" value="sav2460 like domains"/>
    <property type="match status" value="1"/>
</dbReference>
<dbReference type="EMBL" id="JAPMOU010000005">
    <property type="protein sequence ID" value="MDE1461599.1"/>
    <property type="molecule type" value="Genomic_DNA"/>
</dbReference>
<name>A0ABT5U5G1_9GAMM</name>
<evidence type="ECO:0000313" key="2">
    <source>
        <dbReference type="EMBL" id="MDE1461599.1"/>
    </source>
</evidence>
<evidence type="ECO:0000259" key="1">
    <source>
        <dbReference type="Pfam" id="PF02342"/>
    </source>
</evidence>
<sequence>MQSLIPGQNAKVDNPIVTLRVEGNMGVKWLSLVLDEQQQVIQEKCTGINQTNEMTWLIQPFELPDQVNKIKFVAYGDVSLATLVSQLTVIYTDTLIDQSLFEVKTDLANNRDESLLIVSELYRHQGSWKVRSVCQGFNDGIVQLEKQYNISLTEPASTANTGGVIDKAKSQVSAQQNKQVLHPISAEDLLVTLTWDNQLNPHDPMNNVLDFNPVNDMRIGAFYELSNGQRGLVQSYGEERGSYYGVPYIQALSNEEQRAQQLQLNTQYWHKSYRILVYCFILEGLSQWNKLGASIDFNKLDQININSYRCDQPLCAVAMIERVAQQYKLTPLVEFFDSLVAMDQAYGWGLPWRSQQQNPD</sequence>
<evidence type="ECO:0000313" key="3">
    <source>
        <dbReference type="Proteomes" id="UP001528823"/>
    </source>
</evidence>
<feature type="domain" description="TerD" evidence="1">
    <location>
        <begin position="44"/>
        <end position="148"/>
    </location>
</feature>
<protein>
    <submittedName>
        <fullName evidence="2">TerD family protein</fullName>
    </submittedName>
</protein>
<keyword evidence="3" id="KW-1185">Reference proteome</keyword>
<dbReference type="Pfam" id="PF02342">
    <property type="entry name" value="TerD"/>
    <property type="match status" value="1"/>
</dbReference>
<reference evidence="2 3" key="1">
    <citation type="submission" date="2022-11" db="EMBL/GenBank/DDBJ databases">
        <title>Spartinivicinus poritis sp. nov., isolated from scleractinian coral Porites lutea.</title>
        <authorList>
            <person name="Zhang G."/>
            <person name="Cai L."/>
            <person name="Wei Q."/>
        </authorList>
    </citation>
    <scope>NUCLEOTIDE SEQUENCE [LARGE SCALE GENOMIC DNA]</scope>
    <source>
        <strain evidence="2 3">A2-2</strain>
    </source>
</reference>